<evidence type="ECO:0000256" key="1">
    <source>
        <dbReference type="SAM" id="Phobius"/>
    </source>
</evidence>
<keyword evidence="4" id="KW-1185">Reference proteome</keyword>
<dbReference type="SUPFAM" id="SSF51261">
    <property type="entry name" value="Duplicated hybrid motif"/>
    <property type="match status" value="1"/>
</dbReference>
<feature type="transmembrane region" description="Helical" evidence="1">
    <location>
        <begin position="7"/>
        <end position="28"/>
    </location>
</feature>
<dbReference type="GO" id="GO:0004222">
    <property type="term" value="F:metalloendopeptidase activity"/>
    <property type="evidence" value="ECO:0007669"/>
    <property type="project" value="TreeGrafter"/>
</dbReference>
<dbReference type="InterPro" id="IPR011055">
    <property type="entry name" value="Dup_hybrid_motif"/>
</dbReference>
<keyword evidence="1" id="KW-0472">Membrane</keyword>
<organism evidence="3 4">
    <name type="scientific">Clostridium senegalense</name>
    <dbReference type="NCBI Taxonomy" id="1465809"/>
    <lineage>
        <taxon>Bacteria</taxon>
        <taxon>Bacillati</taxon>
        <taxon>Bacillota</taxon>
        <taxon>Clostridia</taxon>
        <taxon>Eubacteriales</taxon>
        <taxon>Clostridiaceae</taxon>
        <taxon>Clostridium</taxon>
    </lineage>
</organism>
<reference evidence="3 4" key="1">
    <citation type="submission" date="2020-02" db="EMBL/GenBank/DDBJ databases">
        <title>Genome assembly of a novel Clostridium senegalense strain.</title>
        <authorList>
            <person name="Gupta T.B."/>
            <person name="Jauregui R."/>
            <person name="Maclean P."/>
            <person name="Nawarathana A."/>
            <person name="Brightwell G."/>
        </authorList>
    </citation>
    <scope>NUCLEOTIDE SEQUENCE [LARGE SCALE GENOMIC DNA]</scope>
    <source>
        <strain evidence="3 4">AGRFS4</strain>
    </source>
</reference>
<dbReference type="CDD" id="cd12797">
    <property type="entry name" value="M23_peptidase"/>
    <property type="match status" value="1"/>
</dbReference>
<sequence>MRKIHKYTIIIVIFTLALTTSLTLTFFISKLTSKYVLYDNNKIIAVASDENLIKKVWNIEYNEAKNQDLEIKNNLKLKKEPFSTKKDMSKEDIEKSLKNSLKVSSYEMICDDKVIAHVESKDIGDKAIEIVKDQYISKSKINNLKNIQLNNNIQYKECECLKNQLEDEVNIANDIIKANNEGKKLISFTGTTETLVNTISRGENKTEVNVNKEVEEKNEPKVENKDETAIVSTQNAIGAQPIFANKSLYVPTVGVISSYFGERWGTVHKGLDIAADTGTPIKSAFSGTVKFSGVMNGYGNVVILEHGNSLETVYAHCDTLTVKNGDKVEKGNQVATVGSTGDSTGPHLHFEIKINGSAVDPLSYSE</sequence>
<dbReference type="PANTHER" id="PTHR21666">
    <property type="entry name" value="PEPTIDASE-RELATED"/>
    <property type="match status" value="1"/>
</dbReference>
<name>A0A6M0H0Q8_9CLOT</name>
<dbReference type="PANTHER" id="PTHR21666:SF270">
    <property type="entry name" value="MUREIN HYDROLASE ACTIVATOR ENVC"/>
    <property type="match status" value="1"/>
</dbReference>
<evidence type="ECO:0000313" key="3">
    <source>
        <dbReference type="EMBL" id="NEU04360.1"/>
    </source>
</evidence>
<keyword evidence="1" id="KW-0812">Transmembrane</keyword>
<gene>
    <name evidence="3" type="ORF">G3M99_05665</name>
</gene>
<comment type="caution">
    <text evidence="3">The sequence shown here is derived from an EMBL/GenBank/DDBJ whole genome shotgun (WGS) entry which is preliminary data.</text>
</comment>
<dbReference type="EMBL" id="JAAGPU010000007">
    <property type="protein sequence ID" value="NEU04360.1"/>
    <property type="molecule type" value="Genomic_DNA"/>
</dbReference>
<proteinExistence type="predicted"/>
<protein>
    <submittedName>
        <fullName evidence="3">M23 family metallopeptidase</fullName>
    </submittedName>
</protein>
<dbReference type="Pfam" id="PF01551">
    <property type="entry name" value="Peptidase_M23"/>
    <property type="match status" value="1"/>
</dbReference>
<accession>A0A6M0H0Q8</accession>
<dbReference type="RefSeq" id="WP_061996490.1">
    <property type="nucleotide sequence ID" value="NZ_JAAGPU010000007.1"/>
</dbReference>
<dbReference type="AlphaFoldDB" id="A0A6M0H0Q8"/>
<dbReference type="Proteomes" id="UP000481872">
    <property type="component" value="Unassembled WGS sequence"/>
</dbReference>
<dbReference type="InterPro" id="IPR050570">
    <property type="entry name" value="Cell_wall_metabolism_enzyme"/>
</dbReference>
<evidence type="ECO:0000313" key="4">
    <source>
        <dbReference type="Proteomes" id="UP000481872"/>
    </source>
</evidence>
<feature type="domain" description="M23ase beta-sheet core" evidence="2">
    <location>
        <begin position="267"/>
        <end position="361"/>
    </location>
</feature>
<dbReference type="Gene3D" id="2.70.70.10">
    <property type="entry name" value="Glucose Permease (Domain IIA)"/>
    <property type="match status" value="1"/>
</dbReference>
<keyword evidence="1" id="KW-1133">Transmembrane helix</keyword>
<evidence type="ECO:0000259" key="2">
    <source>
        <dbReference type="Pfam" id="PF01551"/>
    </source>
</evidence>
<dbReference type="InterPro" id="IPR016047">
    <property type="entry name" value="M23ase_b-sheet_dom"/>
</dbReference>